<feature type="compositionally biased region" description="Polar residues" evidence="2">
    <location>
        <begin position="22"/>
        <end position="33"/>
    </location>
</feature>
<evidence type="ECO:0000259" key="3">
    <source>
        <dbReference type="Pfam" id="PF02481"/>
    </source>
</evidence>
<dbReference type="Proteomes" id="UP000028569">
    <property type="component" value="Chromosome"/>
</dbReference>
<reference evidence="4 5" key="1">
    <citation type="journal article" date="2014" name="Appl. Environ. Microbiol.">
        <title>Genomic encyclopedia of type strains of the genus Bifidobacterium.</title>
        <authorList>
            <person name="Milani C."/>
            <person name="Lugli G.A."/>
            <person name="Duranti S."/>
            <person name="Turroni F."/>
            <person name="Bottacini F."/>
            <person name="Mangifesta M."/>
            <person name="Sanchez B."/>
            <person name="Viappiani A."/>
            <person name="Mancabelli L."/>
            <person name="Taminiau B."/>
            <person name="Delcenserie V."/>
            <person name="Barrangou R."/>
            <person name="Margolles A."/>
            <person name="van Sinderen D."/>
            <person name="Ventura M."/>
        </authorList>
    </citation>
    <scope>NUCLEOTIDE SEQUENCE [LARGE SCALE GENOMIC DNA]</scope>
    <source>
        <strain evidence="4 5">LMG 11587</strain>
    </source>
</reference>
<accession>A0A087VUS3</accession>
<dbReference type="Gene3D" id="3.40.50.450">
    <property type="match status" value="1"/>
</dbReference>
<dbReference type="HOGENOM" id="CLU_029601_2_0_11"/>
<dbReference type="GO" id="GO:0009294">
    <property type="term" value="P:DNA-mediated transformation"/>
    <property type="evidence" value="ECO:0007669"/>
    <property type="project" value="InterPro"/>
</dbReference>
<proteinExistence type="inferred from homology"/>
<dbReference type="InterPro" id="IPR003488">
    <property type="entry name" value="DprA"/>
</dbReference>
<protein>
    <submittedName>
        <fullName evidence="4">Putative DNA protecting protein DprA</fullName>
    </submittedName>
</protein>
<organism evidence="4 5">
    <name type="scientific">Bifidobacterium [indicum] DSM 20214 = LMG 11587</name>
    <dbReference type="NCBI Taxonomy" id="1341694"/>
    <lineage>
        <taxon>Bacteria</taxon>
        <taxon>Bacillati</taxon>
        <taxon>Actinomycetota</taxon>
        <taxon>Actinomycetes</taxon>
        <taxon>Bifidobacteriales</taxon>
        <taxon>Bifidobacteriaceae</taxon>
        <taxon>Bifidobacterium</taxon>
    </lineage>
</organism>
<dbReference type="InterPro" id="IPR057666">
    <property type="entry name" value="DrpA_SLOG"/>
</dbReference>
<evidence type="ECO:0000313" key="5">
    <source>
        <dbReference type="Proteomes" id="UP000028569"/>
    </source>
</evidence>
<dbReference type="EMBL" id="CP006018">
    <property type="protein sequence ID" value="AIC92054.1"/>
    <property type="molecule type" value="Genomic_DNA"/>
</dbReference>
<feature type="region of interest" description="Disordered" evidence="2">
    <location>
        <begin position="1"/>
        <end position="62"/>
    </location>
</feature>
<feature type="compositionally biased region" description="Basic and acidic residues" evidence="2">
    <location>
        <begin position="444"/>
        <end position="464"/>
    </location>
</feature>
<feature type="region of interest" description="Disordered" evidence="2">
    <location>
        <begin position="427"/>
        <end position="495"/>
    </location>
</feature>
<dbReference type="Pfam" id="PF02481">
    <property type="entry name" value="DNA_processg_A"/>
    <property type="match status" value="1"/>
</dbReference>
<gene>
    <name evidence="4" type="ORF">BINDI_0782</name>
</gene>
<keyword evidence="5" id="KW-1185">Reference proteome</keyword>
<name>A0A087VUS3_9BIFI</name>
<evidence type="ECO:0000256" key="2">
    <source>
        <dbReference type="SAM" id="MobiDB-lite"/>
    </source>
</evidence>
<dbReference type="PANTHER" id="PTHR43022">
    <property type="entry name" value="PROTEIN SMF"/>
    <property type="match status" value="1"/>
</dbReference>
<dbReference type="PANTHER" id="PTHR43022:SF1">
    <property type="entry name" value="PROTEIN SMF"/>
    <property type="match status" value="1"/>
</dbReference>
<dbReference type="AlphaFoldDB" id="A0A087VUS3"/>
<feature type="compositionally biased region" description="Basic and acidic residues" evidence="2">
    <location>
        <begin position="7"/>
        <end position="18"/>
    </location>
</feature>
<sequence length="592" mass="64254">MAAGCPEQKKPEFERSDMEQAATGQPEQKQPGRTGTIPEEPEEARPGHSSPTKIQKPVRAGNRPVGIQAAHLRIRDDWLARAVLNFAADGPDALMHASLLGSECPLDLCQTLLEISPDTSLPISARQSQARTQLDRAFIQGAIRWGRQINGKDMDRFRRVSTAWRSRVESVRNWDADRLKESLTEGGTLWVLTPTSDTWPSQLNDLAQRSDWAPPLCLWGRGNKDSLISCSKPVAVVGSRTCDLYGSYIAHEIGRQAAIQGHLVVSGGAMGADAQAHWGALAARGEEYTSDAGSTVAVFAGGLKRMGPLRNRELFQAIERHGGALISEMHPETIPEGRRFLLRNRIIAALASTIVVAQARYRSGALNTATWGAELGREIYAAPGRIDTPENTGCNRLIHQGKATILISATDISGICHAPHQSGTYPVVGSFQSSDLEDDTGTAKSREDTSDQIEKSLPEQEIAVKRQPMSKKIGSKSDKELEPGKGSEDDLPPLEEIPPALEYLTEAENCPHVDPEEVILKAIRACCKKGEAATVDALIRALEGSRFSGMATSSQVDTVQLVLRHLGRLELEGKIETVNGSAHLVKQDQASH</sequence>
<feature type="compositionally biased region" description="Basic and acidic residues" evidence="2">
    <location>
        <begin position="475"/>
        <end position="488"/>
    </location>
</feature>
<comment type="similarity">
    <text evidence="1">Belongs to the DprA/Smf family.</text>
</comment>
<evidence type="ECO:0000313" key="4">
    <source>
        <dbReference type="EMBL" id="AIC92054.1"/>
    </source>
</evidence>
<dbReference type="KEGG" id="bii:BINDI_0782"/>
<dbReference type="SUPFAM" id="SSF102405">
    <property type="entry name" value="MCP/YpsA-like"/>
    <property type="match status" value="1"/>
</dbReference>
<feature type="domain" description="Smf/DprA SLOG" evidence="3">
    <location>
        <begin position="191"/>
        <end position="412"/>
    </location>
</feature>
<evidence type="ECO:0000256" key="1">
    <source>
        <dbReference type="ARBA" id="ARBA00006525"/>
    </source>
</evidence>